<dbReference type="EMBL" id="CP023737">
    <property type="protein sequence ID" value="ATQ69185.1"/>
    <property type="molecule type" value="Genomic_DNA"/>
</dbReference>
<dbReference type="InterPro" id="IPR038718">
    <property type="entry name" value="SNF2-like_sf"/>
</dbReference>
<dbReference type="GO" id="GO:0016787">
    <property type="term" value="F:hydrolase activity"/>
    <property type="evidence" value="ECO:0007669"/>
    <property type="project" value="UniProtKB-KW"/>
</dbReference>
<dbReference type="Pfam" id="PF00271">
    <property type="entry name" value="Helicase_C"/>
    <property type="match status" value="1"/>
</dbReference>
<dbReference type="GO" id="GO:0005524">
    <property type="term" value="F:ATP binding"/>
    <property type="evidence" value="ECO:0007669"/>
    <property type="project" value="InterPro"/>
</dbReference>
<evidence type="ECO:0000313" key="4">
    <source>
        <dbReference type="EMBL" id="ATQ69185.1"/>
    </source>
</evidence>
<keyword evidence="1" id="KW-0378">Hydrolase</keyword>
<evidence type="ECO:0000259" key="3">
    <source>
        <dbReference type="PROSITE" id="PS51194"/>
    </source>
</evidence>
<feature type="domain" description="Helicase ATP-binding" evidence="2">
    <location>
        <begin position="424"/>
        <end position="589"/>
    </location>
</feature>
<dbReference type="CDD" id="cd18793">
    <property type="entry name" value="SF2_C_SNF"/>
    <property type="match status" value="1"/>
</dbReference>
<name>A0A2D2D2H3_METT3</name>
<dbReference type="InterPro" id="IPR022138">
    <property type="entry name" value="DUF3670"/>
</dbReference>
<dbReference type="Pfam" id="PF00176">
    <property type="entry name" value="SNF2-rel_dom"/>
    <property type="match status" value="1"/>
</dbReference>
<dbReference type="InterPro" id="IPR001650">
    <property type="entry name" value="Helicase_C-like"/>
</dbReference>
<dbReference type="Gene3D" id="3.40.50.300">
    <property type="entry name" value="P-loop containing nucleotide triphosphate hydrolases"/>
    <property type="match status" value="1"/>
</dbReference>
<evidence type="ECO:0000259" key="2">
    <source>
        <dbReference type="PROSITE" id="PS51192"/>
    </source>
</evidence>
<dbReference type="PANTHER" id="PTHR10799">
    <property type="entry name" value="SNF2/RAD54 HELICASE FAMILY"/>
    <property type="match status" value="1"/>
</dbReference>
<keyword evidence="4" id="KW-0067">ATP-binding</keyword>
<keyword evidence="4" id="KW-0547">Nucleotide-binding</keyword>
<dbReference type="Gene3D" id="3.40.50.10810">
    <property type="entry name" value="Tandem AAA-ATPase domain"/>
    <property type="match status" value="1"/>
</dbReference>
<dbReference type="Proteomes" id="UP000230709">
    <property type="component" value="Chromosome"/>
</dbReference>
<dbReference type="SUPFAM" id="SSF52540">
    <property type="entry name" value="P-loop containing nucleoside triphosphate hydrolases"/>
    <property type="match status" value="2"/>
</dbReference>
<gene>
    <name evidence="4" type="ORF">CQW49_15820</name>
</gene>
<proteinExistence type="predicted"/>
<dbReference type="Pfam" id="PF12419">
    <property type="entry name" value="DUF3670"/>
    <property type="match status" value="1"/>
</dbReference>
<evidence type="ECO:0000313" key="5">
    <source>
        <dbReference type="Proteomes" id="UP000230709"/>
    </source>
</evidence>
<dbReference type="InterPro" id="IPR000330">
    <property type="entry name" value="SNF2_N"/>
</dbReference>
<dbReference type="STRING" id="595536.GCA_000178815_02017"/>
<feature type="domain" description="Helicase C-terminal" evidence="3">
    <location>
        <begin position="714"/>
        <end position="873"/>
    </location>
</feature>
<dbReference type="AlphaFoldDB" id="A0A2D2D2H3"/>
<keyword evidence="5" id="KW-1185">Reference proteome</keyword>
<dbReference type="InterPro" id="IPR049730">
    <property type="entry name" value="SNF2/RAD54-like_C"/>
</dbReference>
<dbReference type="RefSeq" id="WP_003610067.1">
    <property type="nucleotide sequence ID" value="NZ_ADVE02000001.1"/>
</dbReference>
<keyword evidence="4" id="KW-0347">Helicase</keyword>
<dbReference type="GO" id="GO:0004386">
    <property type="term" value="F:helicase activity"/>
    <property type="evidence" value="ECO:0007669"/>
    <property type="project" value="UniProtKB-KW"/>
</dbReference>
<dbReference type="PROSITE" id="PS51194">
    <property type="entry name" value="HELICASE_CTER"/>
    <property type="match status" value="1"/>
</dbReference>
<sequence>MSLSLIPVLTPHGALRLEAREDEAPLDDAIAARLAAYFSRGDGHGLLHLGLAEAGADLPPGLAFWRGFAMRFVRLLCLSLEAASEPPSAGVLSELVDAAPPMAGGEYLTAHILVAAWGRMAEALRLELAESRNSLRDFMAGADRRWRLVGRVHLNLAENRRDPDFPFAFMATYAASLGEQGGLRHAPLAQALRDHADDKRKLLELLEPVSHAAERLDWLKEIVDAGEIFHPLRWTPKDAMRFLESVETMEASGLIVRMPASWRMNRPSRPEVEATIGSNEPSRVGVEQMLDFDMRVTLDGEPLTQEEIESLLESTAGLALLRGKWVEIDRERLKATLERFEAVERLADKEGLNFAQAMRLVAGADIGAKAAPADAKWGHIDAGPWLAETLRACRDPQAAGEADLGAALKADLRPYQKAGVQWLALLTRLELGACLADDMGLGKTIQLLALLLTAKSRAPEGGASLLVAPASLLANWASEAERFAPSLRVVVCHPAFMAGAELKAVTPDSFSAADLVVTSYATLLRLSAFAETRWRFVVLDEAQAIKNPNAKQTRAVKSLRGQARIALTGTPIENNLRDLWSIFDFINPGLLGTSKAFADFVKRLAAAEPPSYAPLKRLAAPYILRRLKTDKSVIADLPDKTEVPAFCALSKKQAALYEVAVDELEQRLKQADDDIARRGLVLAMLMRLKQICNHPSQWLSDGAYEPAQSGKFARLAEIAETVASRQEKLLVFTQFKEIIAPLERLLASVFGRSGLVLHGDTPVAKRKDLVKKFQEDETIPFFVLSLKAGGSGLTLTAASHVAHFDRWWNPSVENQATDRAFRIGQKRNVLVHKFVCRGTIEERIDQLIESKRQLAQDVLGGGQEIDLAGMNDRDLMALVRLDLDAAMKEA</sequence>
<dbReference type="InterPro" id="IPR014001">
    <property type="entry name" value="Helicase_ATP-bd"/>
</dbReference>
<organism evidence="4 5">
    <name type="scientific">Methylosinus trichosporium (strain ATCC 35070 / NCIMB 11131 / UNIQEM 75 / OB3b)</name>
    <dbReference type="NCBI Taxonomy" id="595536"/>
    <lineage>
        <taxon>Bacteria</taxon>
        <taxon>Pseudomonadati</taxon>
        <taxon>Pseudomonadota</taxon>
        <taxon>Alphaproteobacteria</taxon>
        <taxon>Hyphomicrobiales</taxon>
        <taxon>Methylocystaceae</taxon>
        <taxon>Methylosinus</taxon>
    </lineage>
</organism>
<dbReference type="SMART" id="SM00490">
    <property type="entry name" value="HELICc"/>
    <property type="match status" value="1"/>
</dbReference>
<dbReference type="KEGG" id="mtw:CQW49_15820"/>
<dbReference type="PROSITE" id="PS51192">
    <property type="entry name" value="HELICASE_ATP_BIND_1"/>
    <property type="match status" value="1"/>
</dbReference>
<evidence type="ECO:0000256" key="1">
    <source>
        <dbReference type="ARBA" id="ARBA00022801"/>
    </source>
</evidence>
<reference evidence="5" key="1">
    <citation type="submission" date="2017-10" db="EMBL/GenBank/DDBJ databases">
        <title>Completed PacBio SMRT sequence of Methylosinus trichosporium OB3b reveals presence of a third large plasmid.</title>
        <authorList>
            <person name="Charles T.C."/>
            <person name="Lynch M.D.J."/>
            <person name="Heil J.R."/>
            <person name="Cheng J."/>
        </authorList>
    </citation>
    <scope>NUCLEOTIDE SEQUENCE [LARGE SCALE GENOMIC DNA]</scope>
    <source>
        <strain evidence="5">OB3b</strain>
    </source>
</reference>
<accession>A0A2D2D2H3</accession>
<dbReference type="InterPro" id="IPR027417">
    <property type="entry name" value="P-loop_NTPase"/>
</dbReference>
<protein>
    <submittedName>
        <fullName evidence="4">ATP-dependent helicase</fullName>
    </submittedName>
</protein>
<dbReference type="SMART" id="SM00487">
    <property type="entry name" value="DEXDc"/>
    <property type="match status" value="1"/>
</dbReference>